<dbReference type="Proteomes" id="UP000053859">
    <property type="component" value="Unassembled WGS sequence"/>
</dbReference>
<name>A0A0K8PQM3_STRAJ</name>
<feature type="region of interest" description="Disordered" evidence="1">
    <location>
        <begin position="25"/>
        <end position="67"/>
    </location>
</feature>
<dbReference type="AlphaFoldDB" id="A0A0K8PQM3"/>
<accession>A0A0K8PQM3</accession>
<dbReference type="PATRIC" id="fig|146537.3.peg.4842"/>
<evidence type="ECO:0000256" key="1">
    <source>
        <dbReference type="SAM" id="MobiDB-lite"/>
    </source>
</evidence>
<organism evidence="2 3">
    <name type="scientific">Streptomyces azureus</name>
    <dbReference type="NCBI Taxonomy" id="146537"/>
    <lineage>
        <taxon>Bacteria</taxon>
        <taxon>Bacillati</taxon>
        <taxon>Actinomycetota</taxon>
        <taxon>Actinomycetes</taxon>
        <taxon>Kitasatosporales</taxon>
        <taxon>Streptomycetaceae</taxon>
        <taxon>Streptomyces</taxon>
    </lineage>
</organism>
<evidence type="ECO:0000313" key="2">
    <source>
        <dbReference type="EMBL" id="GAP49739.1"/>
    </source>
</evidence>
<evidence type="ECO:0000313" key="3">
    <source>
        <dbReference type="Proteomes" id="UP000053859"/>
    </source>
</evidence>
<keyword evidence="3" id="KW-1185">Reference proteome</keyword>
<protein>
    <submittedName>
        <fullName evidence="2">Uncharacterized protein</fullName>
    </submittedName>
</protein>
<reference evidence="2" key="1">
    <citation type="journal article" date="2015" name="Genome Announc.">
        <title>Draft Genome Sequence of Thiostrepton-Producing Streptomyces azureus ATCC 14921.</title>
        <authorList>
            <person name="Sakihara K."/>
            <person name="Maeda J."/>
            <person name="Tashiro K."/>
            <person name="Fujino Y."/>
            <person name="Kuhara S."/>
            <person name="Ohshima T."/>
            <person name="Ogata S."/>
            <person name="Doi K."/>
        </authorList>
    </citation>
    <scope>NUCLEOTIDE SEQUENCE [LARGE SCALE GENOMIC DNA]</scope>
    <source>
        <strain evidence="2">ATCC14921</strain>
    </source>
</reference>
<gene>
    <name evidence="2" type="ORF">SAZU_4601</name>
</gene>
<feature type="compositionally biased region" description="Basic and acidic residues" evidence="1">
    <location>
        <begin position="30"/>
        <end position="49"/>
    </location>
</feature>
<sequence>MSGREASLPAPVCWGGAVVPVPPQAVSRSPIREPPERGCAEAKVPKAEAAKPSLAVSRSQAESDARLARGPGAWRRVLLQDLLIMPVQPG</sequence>
<dbReference type="EMBL" id="DF968310">
    <property type="protein sequence ID" value="GAP49739.1"/>
    <property type="molecule type" value="Genomic_DNA"/>
</dbReference>
<proteinExistence type="predicted"/>